<keyword evidence="2" id="KW-1185">Reference proteome</keyword>
<accession>A0ABV0Q1R8</accession>
<name>A0ABV0Q1R8_9TELE</name>
<dbReference type="Proteomes" id="UP001476798">
    <property type="component" value="Unassembled WGS sequence"/>
</dbReference>
<reference evidence="1 2" key="1">
    <citation type="submission" date="2021-06" db="EMBL/GenBank/DDBJ databases">
        <authorList>
            <person name="Palmer J.M."/>
        </authorList>
    </citation>
    <scope>NUCLEOTIDE SEQUENCE [LARGE SCALE GENOMIC DNA]</scope>
    <source>
        <strain evidence="1 2">GA_2019</strain>
        <tissue evidence="1">Muscle</tissue>
    </source>
</reference>
<dbReference type="EMBL" id="JAHRIO010093015">
    <property type="protein sequence ID" value="MEQ2189471.1"/>
    <property type="molecule type" value="Genomic_DNA"/>
</dbReference>
<organism evidence="1 2">
    <name type="scientific">Goodea atripinnis</name>
    <dbReference type="NCBI Taxonomy" id="208336"/>
    <lineage>
        <taxon>Eukaryota</taxon>
        <taxon>Metazoa</taxon>
        <taxon>Chordata</taxon>
        <taxon>Craniata</taxon>
        <taxon>Vertebrata</taxon>
        <taxon>Euteleostomi</taxon>
        <taxon>Actinopterygii</taxon>
        <taxon>Neopterygii</taxon>
        <taxon>Teleostei</taxon>
        <taxon>Neoteleostei</taxon>
        <taxon>Acanthomorphata</taxon>
        <taxon>Ovalentaria</taxon>
        <taxon>Atherinomorphae</taxon>
        <taxon>Cyprinodontiformes</taxon>
        <taxon>Goodeidae</taxon>
        <taxon>Goodea</taxon>
    </lineage>
</organism>
<sequence length="124" mass="14033">MQEFMGLAFTKFTIFTVVSKTFFRPIGIALAARTSLWMLQCKQVASGAAACTRVNTPLCLPVVAFVPSVRIYKGVKHFENVHLCCPCLQRFTKEHVLPNCLFMNVSHIHKEMCQARHISCLMQL</sequence>
<proteinExistence type="predicted"/>
<evidence type="ECO:0008006" key="3">
    <source>
        <dbReference type="Google" id="ProtNLM"/>
    </source>
</evidence>
<gene>
    <name evidence="1" type="ORF">GOODEAATRI_025677</name>
</gene>
<comment type="caution">
    <text evidence="1">The sequence shown here is derived from an EMBL/GenBank/DDBJ whole genome shotgun (WGS) entry which is preliminary data.</text>
</comment>
<protein>
    <recommendedName>
        <fullName evidence="3">Secreted protein</fullName>
    </recommendedName>
</protein>
<evidence type="ECO:0000313" key="1">
    <source>
        <dbReference type="EMBL" id="MEQ2189471.1"/>
    </source>
</evidence>
<evidence type="ECO:0000313" key="2">
    <source>
        <dbReference type="Proteomes" id="UP001476798"/>
    </source>
</evidence>